<sequence length="211" mass="20850">MVNWTADVDAKLFVCALKQISGSLNYGQLAADMGAMGIDCTAKACSHRIANLKTKAKTTGAGGGGGGRGSSNSAPATPRKRVAGSGTPKSSGGVGRGKKRGAGGAKRARGGSEDSDTASDDSEHGGDGGDGCGGSDDEWGAGGKKNANSSKKRKILGLKKEGEGDGERAEKSFLGGDGAKGGADEDMAAALELFTAAAQAARDAEVGVEEV</sequence>
<dbReference type="VEuPathDB" id="FungiDB:MPH_13107"/>
<evidence type="ECO:0000313" key="3">
    <source>
        <dbReference type="Proteomes" id="UP000007129"/>
    </source>
</evidence>
<feature type="compositionally biased region" description="Gly residues" evidence="1">
    <location>
        <begin position="60"/>
        <end position="69"/>
    </location>
</feature>
<proteinExistence type="predicted"/>
<dbReference type="STRING" id="1126212.K2RAA5"/>
<dbReference type="InParanoid" id="K2RAA5"/>
<evidence type="ECO:0000313" key="2">
    <source>
        <dbReference type="EMBL" id="EKG09807.1"/>
    </source>
</evidence>
<dbReference type="Proteomes" id="UP000007129">
    <property type="component" value="Unassembled WGS sequence"/>
</dbReference>
<comment type="caution">
    <text evidence="2">The sequence shown here is derived from an EMBL/GenBank/DDBJ whole genome shotgun (WGS) entry which is preliminary data.</text>
</comment>
<dbReference type="EMBL" id="AHHD01000565">
    <property type="protein sequence ID" value="EKG09807.1"/>
    <property type="molecule type" value="Genomic_DNA"/>
</dbReference>
<name>K2RAA5_MACPH</name>
<protein>
    <submittedName>
        <fullName evidence="2">Major facilitator superfamily</fullName>
    </submittedName>
</protein>
<reference evidence="2 3" key="1">
    <citation type="journal article" date="2012" name="BMC Genomics">
        <title>Tools to kill: Genome of one of the most destructive plant pathogenic fungi Macrophomina phaseolina.</title>
        <authorList>
            <person name="Islam M.S."/>
            <person name="Haque M.S."/>
            <person name="Islam M.M."/>
            <person name="Emdad E.M."/>
            <person name="Halim A."/>
            <person name="Hossen Q.M.M."/>
            <person name="Hossain M.Z."/>
            <person name="Ahmed B."/>
            <person name="Rahim S."/>
            <person name="Rahman M.S."/>
            <person name="Alam M.M."/>
            <person name="Hou S."/>
            <person name="Wan X."/>
            <person name="Saito J.A."/>
            <person name="Alam M."/>
        </authorList>
    </citation>
    <scope>NUCLEOTIDE SEQUENCE [LARGE SCALE GENOMIC DNA]</scope>
    <source>
        <strain evidence="2 3">MS6</strain>
    </source>
</reference>
<feature type="compositionally biased region" description="Basic residues" evidence="1">
    <location>
        <begin position="96"/>
        <end position="109"/>
    </location>
</feature>
<dbReference type="AlphaFoldDB" id="K2RAA5"/>
<dbReference type="HOGENOM" id="CLU_1305079_0_0_1"/>
<dbReference type="OrthoDB" id="5418867at2759"/>
<gene>
    <name evidence="2" type="ORF">MPH_13107</name>
</gene>
<accession>K2RAA5</accession>
<evidence type="ECO:0000256" key="1">
    <source>
        <dbReference type="SAM" id="MobiDB-lite"/>
    </source>
</evidence>
<organism evidence="2 3">
    <name type="scientific">Macrophomina phaseolina (strain MS6)</name>
    <name type="common">Charcoal rot fungus</name>
    <dbReference type="NCBI Taxonomy" id="1126212"/>
    <lineage>
        <taxon>Eukaryota</taxon>
        <taxon>Fungi</taxon>
        <taxon>Dikarya</taxon>
        <taxon>Ascomycota</taxon>
        <taxon>Pezizomycotina</taxon>
        <taxon>Dothideomycetes</taxon>
        <taxon>Dothideomycetes incertae sedis</taxon>
        <taxon>Botryosphaeriales</taxon>
        <taxon>Botryosphaeriaceae</taxon>
        <taxon>Macrophomina</taxon>
    </lineage>
</organism>
<feature type="region of interest" description="Disordered" evidence="1">
    <location>
        <begin position="56"/>
        <end position="182"/>
    </location>
</feature>
<dbReference type="eggNOG" id="ENOG502SWPI">
    <property type="taxonomic scope" value="Eukaryota"/>
</dbReference>
<feature type="compositionally biased region" description="Basic and acidic residues" evidence="1">
    <location>
        <begin position="158"/>
        <end position="171"/>
    </location>
</feature>